<reference evidence="2" key="1">
    <citation type="journal article" date="2019" name="Int. J. Syst. Evol. Microbiol.">
        <title>The Global Catalogue of Microorganisms (GCM) 10K type strain sequencing project: providing services to taxonomists for standard genome sequencing and annotation.</title>
        <authorList>
            <consortium name="The Broad Institute Genomics Platform"/>
            <consortium name="The Broad Institute Genome Sequencing Center for Infectious Disease"/>
            <person name="Wu L."/>
            <person name="Ma J."/>
        </authorList>
    </citation>
    <scope>NUCLEOTIDE SEQUENCE [LARGE SCALE GENOMIC DNA]</scope>
    <source>
        <strain evidence="2">JCM 17657</strain>
    </source>
</reference>
<evidence type="ECO:0008006" key="3">
    <source>
        <dbReference type="Google" id="ProtNLM"/>
    </source>
</evidence>
<comment type="caution">
    <text evidence="1">The sequence shown here is derived from an EMBL/GenBank/DDBJ whole genome shotgun (WGS) entry which is preliminary data.</text>
</comment>
<protein>
    <recommendedName>
        <fullName evidence="3">HEPN domain-containing protein</fullName>
    </recommendedName>
</protein>
<accession>A0ABP9HXD2</accession>
<organism evidence="1 2">
    <name type="scientific">Streptomyces hyderabadensis</name>
    <dbReference type="NCBI Taxonomy" id="598549"/>
    <lineage>
        <taxon>Bacteria</taxon>
        <taxon>Bacillati</taxon>
        <taxon>Actinomycetota</taxon>
        <taxon>Actinomycetes</taxon>
        <taxon>Kitasatosporales</taxon>
        <taxon>Streptomycetaceae</taxon>
        <taxon>Streptomyces</taxon>
    </lineage>
</organism>
<dbReference type="Proteomes" id="UP001500610">
    <property type="component" value="Unassembled WGS sequence"/>
</dbReference>
<gene>
    <name evidence="1" type="ORF">GCM10023257_18160</name>
</gene>
<name>A0ABP9HXD2_9ACTN</name>
<sequence length="213" mass="24532">MDASDEIAEPSDPAPWPSDDADLLREESDWWAVACMDWPRDRWLGYINGYWKAAEAICDQIISSGRSQDQLVYPFVMCWRHYAELHLKTLIELARTYLDEAHVPLRTHKIDVLWCAARPLLERAFPSDDQSSLDNAERVLLQLHAMDPTSEHFRYPVRNDGSSTLDGIARIHVRNFHNVMLGVANLLDGADTGLRVMIDTKNEIAEYYRDWTS</sequence>
<keyword evidence="2" id="KW-1185">Reference proteome</keyword>
<dbReference type="RefSeq" id="WP_226025169.1">
    <property type="nucleotide sequence ID" value="NZ_BAABIV010000006.1"/>
</dbReference>
<evidence type="ECO:0000313" key="2">
    <source>
        <dbReference type="Proteomes" id="UP001500610"/>
    </source>
</evidence>
<evidence type="ECO:0000313" key="1">
    <source>
        <dbReference type="EMBL" id="GAA4980286.1"/>
    </source>
</evidence>
<dbReference type="EMBL" id="BAABIV010000006">
    <property type="protein sequence ID" value="GAA4980286.1"/>
    <property type="molecule type" value="Genomic_DNA"/>
</dbReference>
<proteinExistence type="predicted"/>